<gene>
    <name evidence="1" type="ORF">HNR60_001618</name>
</gene>
<dbReference type="RefSeq" id="WP_184256182.1">
    <property type="nucleotide sequence ID" value="NZ_JACHIH010000007.1"/>
</dbReference>
<dbReference type="EMBL" id="JACHIH010000007">
    <property type="protein sequence ID" value="MBB5046869.1"/>
    <property type="molecule type" value="Genomic_DNA"/>
</dbReference>
<accession>A0A7W7Z2Q4</accession>
<reference evidence="1 2" key="1">
    <citation type="submission" date="2020-08" db="EMBL/GenBank/DDBJ databases">
        <title>Genomic Encyclopedia of Type Strains, Phase IV (KMG-IV): sequencing the most valuable type-strain genomes for metagenomic binning, comparative biology and taxonomic classification.</title>
        <authorList>
            <person name="Goeker M."/>
        </authorList>
    </citation>
    <scope>NUCLEOTIDE SEQUENCE [LARGE SCALE GENOMIC DNA]</scope>
    <source>
        <strain evidence="1 2">DSM 12706</strain>
    </source>
</reference>
<keyword evidence="2" id="KW-1185">Reference proteome</keyword>
<dbReference type="Proteomes" id="UP000542353">
    <property type="component" value="Unassembled WGS sequence"/>
</dbReference>
<protein>
    <submittedName>
        <fullName evidence="1">Uncharacterized protein</fullName>
    </submittedName>
</protein>
<proteinExistence type="predicted"/>
<organism evidence="1 2">
    <name type="scientific">Rhodopseudomonas rhenobacensis</name>
    <dbReference type="NCBI Taxonomy" id="87461"/>
    <lineage>
        <taxon>Bacteria</taxon>
        <taxon>Pseudomonadati</taxon>
        <taxon>Pseudomonadota</taxon>
        <taxon>Alphaproteobacteria</taxon>
        <taxon>Hyphomicrobiales</taxon>
        <taxon>Nitrobacteraceae</taxon>
        <taxon>Rhodopseudomonas</taxon>
    </lineage>
</organism>
<name>A0A7W7Z2Q4_9BRAD</name>
<evidence type="ECO:0000313" key="1">
    <source>
        <dbReference type="EMBL" id="MBB5046869.1"/>
    </source>
</evidence>
<sequence length="107" mass="12109">MATYICLPRIVTGGLFPLFARDPNVRALRDGTRVGLLAVVDRQSAAEIFALRRARRRYGYKARVRFCASDSVIDERRELFRARLESGDGSDGEEIRFAVVTSETIDR</sequence>
<dbReference type="AlphaFoldDB" id="A0A7W7Z2Q4"/>
<evidence type="ECO:0000313" key="2">
    <source>
        <dbReference type="Proteomes" id="UP000542353"/>
    </source>
</evidence>
<comment type="caution">
    <text evidence="1">The sequence shown here is derived from an EMBL/GenBank/DDBJ whole genome shotgun (WGS) entry which is preliminary data.</text>
</comment>